<gene>
    <name evidence="1" type="ORF">GCM10009838_47380</name>
</gene>
<dbReference type="PRINTS" id="PR00364">
    <property type="entry name" value="DISEASERSIST"/>
</dbReference>
<dbReference type="PANTHER" id="PTHR47691">
    <property type="entry name" value="REGULATOR-RELATED"/>
    <property type="match status" value="1"/>
</dbReference>
<dbReference type="Pfam" id="PF13424">
    <property type="entry name" value="TPR_12"/>
    <property type="match status" value="1"/>
</dbReference>
<dbReference type="InterPro" id="IPR036388">
    <property type="entry name" value="WH-like_DNA-bd_sf"/>
</dbReference>
<proteinExistence type="predicted"/>
<keyword evidence="2" id="KW-1185">Reference proteome</keyword>
<dbReference type="SMART" id="SM00028">
    <property type="entry name" value="TPR"/>
    <property type="match status" value="4"/>
</dbReference>
<dbReference type="SUPFAM" id="SSF52540">
    <property type="entry name" value="P-loop containing nucleoside triphosphate hydrolases"/>
    <property type="match status" value="1"/>
</dbReference>
<comment type="caution">
    <text evidence="1">The sequence shown here is derived from an EMBL/GenBank/DDBJ whole genome shotgun (WGS) entry which is preliminary data.</text>
</comment>
<organism evidence="1 2">
    <name type="scientific">Catenulispora subtropica</name>
    <dbReference type="NCBI Taxonomy" id="450798"/>
    <lineage>
        <taxon>Bacteria</taxon>
        <taxon>Bacillati</taxon>
        <taxon>Actinomycetota</taxon>
        <taxon>Actinomycetes</taxon>
        <taxon>Catenulisporales</taxon>
        <taxon>Catenulisporaceae</taxon>
        <taxon>Catenulispora</taxon>
    </lineage>
</organism>
<dbReference type="InterPro" id="IPR011990">
    <property type="entry name" value="TPR-like_helical_dom_sf"/>
</dbReference>
<dbReference type="SUPFAM" id="SSF48452">
    <property type="entry name" value="TPR-like"/>
    <property type="match status" value="1"/>
</dbReference>
<dbReference type="Gene3D" id="3.40.50.300">
    <property type="entry name" value="P-loop containing nucleotide triphosphate hydrolases"/>
    <property type="match status" value="1"/>
</dbReference>
<dbReference type="InterPro" id="IPR019734">
    <property type="entry name" value="TPR_rpt"/>
</dbReference>
<dbReference type="PANTHER" id="PTHR47691:SF3">
    <property type="entry name" value="HTH-TYPE TRANSCRIPTIONAL REGULATOR RV0890C-RELATED"/>
    <property type="match status" value="1"/>
</dbReference>
<reference evidence="2" key="1">
    <citation type="journal article" date="2019" name="Int. J. Syst. Evol. Microbiol.">
        <title>The Global Catalogue of Microorganisms (GCM) 10K type strain sequencing project: providing services to taxonomists for standard genome sequencing and annotation.</title>
        <authorList>
            <consortium name="The Broad Institute Genomics Platform"/>
            <consortium name="The Broad Institute Genome Sequencing Center for Infectious Disease"/>
            <person name="Wu L."/>
            <person name="Ma J."/>
        </authorList>
    </citation>
    <scope>NUCLEOTIDE SEQUENCE [LARGE SCALE GENOMIC DNA]</scope>
    <source>
        <strain evidence="2">JCM 16013</strain>
    </source>
</reference>
<evidence type="ECO:0000313" key="2">
    <source>
        <dbReference type="Proteomes" id="UP001499854"/>
    </source>
</evidence>
<dbReference type="InterPro" id="IPR027417">
    <property type="entry name" value="P-loop_NTPase"/>
</dbReference>
<dbReference type="Proteomes" id="UP001499854">
    <property type="component" value="Unassembled WGS sequence"/>
</dbReference>
<dbReference type="EMBL" id="BAAAQM010000027">
    <property type="protein sequence ID" value="GAA1980712.1"/>
    <property type="molecule type" value="Genomic_DNA"/>
</dbReference>
<dbReference type="Gene3D" id="1.25.40.10">
    <property type="entry name" value="Tetratricopeptide repeat domain"/>
    <property type="match status" value="1"/>
</dbReference>
<protein>
    <submittedName>
        <fullName evidence="1">Tetratricopeptide repeat protein</fullName>
    </submittedName>
</protein>
<dbReference type="Gene3D" id="1.10.10.10">
    <property type="entry name" value="Winged helix-like DNA-binding domain superfamily/Winged helix DNA-binding domain"/>
    <property type="match status" value="1"/>
</dbReference>
<name>A0ABP5DID0_9ACTN</name>
<accession>A0ABP5DID0</accession>
<sequence>MAPVTAPDDVPDPDQVTDLPGFITALGRLRLWAGAPSYRTLARQVGPLLRQPQQVSASTLRDAFRPDRRRLDFDLVVAMVRALGLDAAEVERWRQACVRVHAEAKTGGPVGVFRQLPADLPTFTGREPELRRLLAAVPAPGPAPREAGGAAEAGAPTMVISAIEGMAGIGKTQLALRAAHTLVRAGRYADVQLYVNLRGFDPDWPPADPSAVLEAFLRQLEVAPQHIPEGVDERAAMFRDRIHGRAALLVLDNAASEEQVRPLIPGSARCLVIVTSRRTLAGLDGTELYRLDVFGTDEGVALLTRLGGAERVAAEPEAAREIVALCGHLPLAITLAATRLRSRPSWTLEGLAGRLRSGIATLAVAGRSMPAAFDLSYQELAPASRRMFRLLGLHPGLDATAGSAAALADLDPAEAERILEELCDEHLVLQRTQDRYELHDLLRAYAAERAAAEMTPASRSAAVARVVMWYAAAMTAAAAAESPGRTLPPPVAETPDHVPGFGGAGEALAFYERERSNLARVVATAVDQGLNELAWYLPVVTQRLAAIAADWQGQEHLNAIALDAAGRSHDDVARAWVLRIVGSSRLQGPAPDPNGAVVPLLQALEIFHDHKDRLLEAHVQSELALARAKSGLPESAVANAEEALALYRQVGDDHGEIGALTTLAVCLHELGRPRDALTMVQLVVAKAREGGYRTRVAYGLRNLGYTHLVLEEFEEARAALEEAVKVSGDIGERYIHLDAMNGIARALHDAGRGDEALEQHRRFLEALDDLPPTLAERFRQQLEKSTLRYTPDASGTLSE</sequence>
<evidence type="ECO:0000313" key="1">
    <source>
        <dbReference type="EMBL" id="GAA1980712.1"/>
    </source>
</evidence>